<reference evidence="1" key="1">
    <citation type="journal article" date="2020" name="G3 (Bethesda)">
        <title>High-Quality Assemblies for Three Invasive Social Wasps from the &lt;i&gt;Vespula&lt;/i&gt; Genus.</title>
        <authorList>
            <person name="Harrop T.W.R."/>
            <person name="Guhlin J."/>
            <person name="McLaughlin G.M."/>
            <person name="Permina E."/>
            <person name="Stockwell P."/>
            <person name="Gilligan J."/>
            <person name="Le Lec M.F."/>
            <person name="Gruber M.A.M."/>
            <person name="Quinn O."/>
            <person name="Lovegrove M."/>
            <person name="Duncan E.J."/>
            <person name="Remnant E.J."/>
            <person name="Van Eeckhoven J."/>
            <person name="Graham B."/>
            <person name="Knapp R.A."/>
            <person name="Langford K.W."/>
            <person name="Kronenberg Z."/>
            <person name="Press M.O."/>
            <person name="Eacker S.M."/>
            <person name="Wilson-Rankin E.E."/>
            <person name="Purcell J."/>
            <person name="Lester P.J."/>
            <person name="Dearden P.K."/>
        </authorList>
    </citation>
    <scope>NUCLEOTIDE SEQUENCE</scope>
    <source>
        <strain evidence="1">Volc-1</strain>
    </source>
</reference>
<comment type="caution">
    <text evidence="1">The sequence shown here is derived from an EMBL/GenBank/DDBJ whole genome shotgun (WGS) entry which is preliminary data.</text>
</comment>
<dbReference type="AlphaFoldDB" id="A0A834UDR7"/>
<organism evidence="1 2">
    <name type="scientific">Vespula pensylvanica</name>
    <name type="common">Western yellow jacket</name>
    <name type="synonym">Wasp</name>
    <dbReference type="NCBI Taxonomy" id="30213"/>
    <lineage>
        <taxon>Eukaryota</taxon>
        <taxon>Metazoa</taxon>
        <taxon>Ecdysozoa</taxon>
        <taxon>Arthropoda</taxon>
        <taxon>Hexapoda</taxon>
        <taxon>Insecta</taxon>
        <taxon>Pterygota</taxon>
        <taxon>Neoptera</taxon>
        <taxon>Endopterygota</taxon>
        <taxon>Hymenoptera</taxon>
        <taxon>Apocrita</taxon>
        <taxon>Aculeata</taxon>
        <taxon>Vespoidea</taxon>
        <taxon>Vespidae</taxon>
        <taxon>Vespinae</taxon>
        <taxon>Vespula</taxon>
    </lineage>
</organism>
<gene>
    <name evidence="1" type="ORF">H0235_005332</name>
</gene>
<sequence>MTKNRCKICELLGESQIPNHGLSHPCHLTNLHQLNHHLTPGLNYNPSPSMNYLNHGLLNGLYLPQLKDMMLAAYLLRADPNVTVADVLTYTRCVQIDGSSLGNTDTRSDIVDGFRRWICFGKFSRNLKNLARKRRSKGYAEDRRSKYALKVSKQTGLRKWPFKRSLQTSTGSERDMEKERDIFSLNFLDYPFASFPSFATMGNVFPSDLAFSLNFVNNPIEGWLDDTEAHISSSVTGCF</sequence>
<evidence type="ECO:0000313" key="2">
    <source>
        <dbReference type="Proteomes" id="UP000600918"/>
    </source>
</evidence>
<protein>
    <submittedName>
        <fullName evidence="1">Uncharacterized protein</fullName>
    </submittedName>
</protein>
<evidence type="ECO:0000313" key="1">
    <source>
        <dbReference type="EMBL" id="KAF7432408.1"/>
    </source>
</evidence>
<name>A0A834UDR7_VESPE</name>
<dbReference type="EMBL" id="JACSDY010000003">
    <property type="protein sequence ID" value="KAF7432408.1"/>
    <property type="molecule type" value="Genomic_DNA"/>
</dbReference>
<dbReference type="Proteomes" id="UP000600918">
    <property type="component" value="Unassembled WGS sequence"/>
</dbReference>
<accession>A0A834UDR7</accession>
<keyword evidence="2" id="KW-1185">Reference proteome</keyword>
<proteinExistence type="predicted"/>